<dbReference type="PROSITE" id="PS51257">
    <property type="entry name" value="PROKAR_LIPOPROTEIN"/>
    <property type="match status" value="1"/>
</dbReference>
<accession>A0A0S2DHR2</accession>
<sequence>MPRPHPFAFAAAVRPPARRWLGVALALALAGCASGQRPQVPSLALPPVYDAAGRAQLPPAALDAWWRGFDDAQLQALVERALDAGVDARLALARLDEARAIRGQALSAYAPQGALRASAERTRSRDLDDGPDPADERVRSASLPVSWELDLFGRRAAARSAADADLAAARFQYEAARAAVAAKVAQTLFEARGLAARLDDARENERIQGALAELLRRRVERGLAAAADGDRVGAELARSQAERLALQAELDAARRALLVLSGDAFAPAAALPLSAELGAAPEVPATLPGDLLNRRPDVRQAQARIRAAAGAVRLAELDFFPKLTLQATPGVSWQRGALDASRSFWTLGAGLAVPVLDRPRLLAALDLQGARGQQAALGYEQAVQAAFAEADQALLRLAAARKRAHTLDDGEIRARRAFDAAQVRFQRGLGDLQALLDAEAAWRATRSARTAARLDALLGAVQACKALGGGWSATAPGDA</sequence>
<keyword evidence="2" id="KW-0564">Palmitate</keyword>
<organism evidence="4 5">
    <name type="scientific">Lysobacter enzymogenes</name>
    <dbReference type="NCBI Taxonomy" id="69"/>
    <lineage>
        <taxon>Bacteria</taxon>
        <taxon>Pseudomonadati</taxon>
        <taxon>Pseudomonadota</taxon>
        <taxon>Gammaproteobacteria</taxon>
        <taxon>Lysobacterales</taxon>
        <taxon>Lysobacteraceae</taxon>
        <taxon>Lysobacter</taxon>
    </lineage>
</organism>
<dbReference type="InterPro" id="IPR003423">
    <property type="entry name" value="OMP_efflux"/>
</dbReference>
<comment type="similarity">
    <text evidence="1 2">Belongs to the outer membrane factor (OMF) (TC 1.B.17) family.</text>
</comment>
<dbReference type="PATRIC" id="fig|69.6.peg.2527"/>
<dbReference type="GO" id="GO:0015562">
    <property type="term" value="F:efflux transmembrane transporter activity"/>
    <property type="evidence" value="ECO:0007669"/>
    <property type="project" value="InterPro"/>
</dbReference>
<gene>
    <name evidence="4" type="ORF">GLE_2568</name>
</gene>
<proteinExistence type="inferred from homology"/>
<name>A0A0S2DHR2_LYSEN</name>
<dbReference type="Proteomes" id="UP000061569">
    <property type="component" value="Chromosome"/>
</dbReference>
<protein>
    <submittedName>
        <fullName evidence="4">Outer membrane efflux protein</fullName>
    </submittedName>
</protein>
<dbReference type="KEGG" id="lez:GLE_2568"/>
<feature type="region of interest" description="Disordered" evidence="3">
    <location>
        <begin position="117"/>
        <end position="138"/>
    </location>
</feature>
<dbReference type="STRING" id="69.GLE_2568"/>
<dbReference type="SUPFAM" id="SSF56954">
    <property type="entry name" value="Outer membrane efflux proteins (OEP)"/>
    <property type="match status" value="1"/>
</dbReference>
<keyword evidence="2" id="KW-1134">Transmembrane beta strand</keyword>
<evidence type="ECO:0000313" key="5">
    <source>
        <dbReference type="Proteomes" id="UP000061569"/>
    </source>
</evidence>
<evidence type="ECO:0000256" key="3">
    <source>
        <dbReference type="SAM" id="MobiDB-lite"/>
    </source>
</evidence>
<evidence type="ECO:0000256" key="1">
    <source>
        <dbReference type="ARBA" id="ARBA00007613"/>
    </source>
</evidence>
<comment type="subcellular location">
    <subcellularLocation>
        <location evidence="2">Cell outer membrane</location>
        <topology evidence="2">Lipid-anchor</topology>
    </subcellularLocation>
</comment>
<dbReference type="AlphaFoldDB" id="A0A0S2DHR2"/>
<dbReference type="Pfam" id="PF02321">
    <property type="entry name" value="OEP"/>
    <property type="match status" value="2"/>
</dbReference>
<reference evidence="4 5" key="1">
    <citation type="submission" date="2015-11" db="EMBL/GenBank/DDBJ databases">
        <title>Genome sequences of Lysobacter enzymogenes strain C3 and Lysobacter antibioticus ATCC 29479.</title>
        <authorList>
            <person name="Kobayashi D.Y."/>
        </authorList>
    </citation>
    <scope>NUCLEOTIDE SEQUENCE [LARGE SCALE GENOMIC DNA]</scope>
    <source>
        <strain evidence="4 5">C3</strain>
    </source>
</reference>
<dbReference type="PANTHER" id="PTHR30203">
    <property type="entry name" value="OUTER MEMBRANE CATION EFFLUX PROTEIN"/>
    <property type="match status" value="1"/>
</dbReference>
<dbReference type="InterPro" id="IPR010131">
    <property type="entry name" value="MdtP/NodT-like"/>
</dbReference>
<dbReference type="Gene3D" id="2.20.200.10">
    <property type="entry name" value="Outer membrane efflux proteins (OEP)"/>
    <property type="match status" value="1"/>
</dbReference>
<dbReference type="Gene3D" id="1.20.1600.10">
    <property type="entry name" value="Outer membrane efflux proteins (OEP)"/>
    <property type="match status" value="1"/>
</dbReference>
<dbReference type="NCBIfam" id="TIGR01845">
    <property type="entry name" value="outer_NodT"/>
    <property type="match status" value="1"/>
</dbReference>
<dbReference type="EMBL" id="CP013140">
    <property type="protein sequence ID" value="ALN57917.1"/>
    <property type="molecule type" value="Genomic_DNA"/>
</dbReference>
<keyword evidence="2" id="KW-0472">Membrane</keyword>
<keyword evidence="2" id="KW-0812">Transmembrane</keyword>
<feature type="compositionally biased region" description="Basic and acidic residues" evidence="3">
    <location>
        <begin position="118"/>
        <end position="138"/>
    </location>
</feature>
<dbReference type="PANTHER" id="PTHR30203:SF29">
    <property type="entry name" value="PROTEIN CYAE"/>
    <property type="match status" value="1"/>
</dbReference>
<evidence type="ECO:0000256" key="2">
    <source>
        <dbReference type="RuleBase" id="RU362097"/>
    </source>
</evidence>
<evidence type="ECO:0000313" key="4">
    <source>
        <dbReference type="EMBL" id="ALN57917.1"/>
    </source>
</evidence>
<keyword evidence="2" id="KW-0449">Lipoprotein</keyword>
<dbReference type="OrthoDB" id="9770517at2"/>
<dbReference type="GO" id="GO:0009279">
    <property type="term" value="C:cell outer membrane"/>
    <property type="evidence" value="ECO:0007669"/>
    <property type="project" value="UniProtKB-SubCell"/>
</dbReference>